<keyword evidence="5 12" id="KW-0963">Cytoplasm</keyword>
<dbReference type="InterPro" id="IPR046886">
    <property type="entry name" value="RsmE_MTase_dom"/>
</dbReference>
<comment type="function">
    <text evidence="10 12">Specifically methylates the N3 position of the uracil ring of uridine 1498 (m3U1498) in 16S rRNA. Acts on the fully assembled 30S ribosomal subunit.</text>
</comment>
<evidence type="ECO:0000256" key="10">
    <source>
        <dbReference type="ARBA" id="ARBA00025699"/>
    </source>
</evidence>
<evidence type="ECO:0000256" key="9">
    <source>
        <dbReference type="ARBA" id="ARBA00022691"/>
    </source>
</evidence>
<organism evidence="14 15">
    <name type="scientific">Corynebacterium urealyticum</name>
    <dbReference type="NCBI Taxonomy" id="43771"/>
    <lineage>
        <taxon>Bacteria</taxon>
        <taxon>Bacillati</taxon>
        <taxon>Actinomycetota</taxon>
        <taxon>Actinomycetes</taxon>
        <taxon>Mycobacteriales</taxon>
        <taxon>Corynebacteriaceae</taxon>
        <taxon>Corynebacterium</taxon>
    </lineage>
</organism>
<dbReference type="InterPro" id="IPR029028">
    <property type="entry name" value="Alpha/beta_knot_MTases"/>
</dbReference>
<dbReference type="NCBIfam" id="TIGR00046">
    <property type="entry name" value="RsmE family RNA methyltransferase"/>
    <property type="match status" value="1"/>
</dbReference>
<dbReference type="SUPFAM" id="SSF75217">
    <property type="entry name" value="alpha/beta knot"/>
    <property type="match status" value="1"/>
</dbReference>
<evidence type="ECO:0000256" key="6">
    <source>
        <dbReference type="ARBA" id="ARBA00022552"/>
    </source>
</evidence>
<proteinExistence type="inferred from homology"/>
<keyword evidence="6 12" id="KW-0698">rRNA processing</keyword>
<evidence type="ECO:0000256" key="4">
    <source>
        <dbReference type="ARBA" id="ARBA00013673"/>
    </source>
</evidence>
<comment type="similarity">
    <text evidence="2 12">Belongs to the RNA methyltransferase RsmE family.</text>
</comment>
<dbReference type="Proteomes" id="UP000249451">
    <property type="component" value="Unassembled WGS sequence"/>
</dbReference>
<evidence type="ECO:0000256" key="2">
    <source>
        <dbReference type="ARBA" id="ARBA00005528"/>
    </source>
</evidence>
<keyword evidence="8 12" id="KW-0808">Transferase</keyword>
<dbReference type="InterPro" id="IPR006700">
    <property type="entry name" value="RsmE"/>
</dbReference>
<keyword evidence="7 12" id="KW-0489">Methyltransferase</keyword>
<sequence length="247" mass="25853">MFIQPLPEGIAVGDSVQLTGAEARHSQVKRIADGEAVIVSDGAATAVRGAFSAAGIQVTELLELPQPTPRVTIVQALPKSDRSELAVDLMVQAGADRIIPWAASRCIARWDKKEDKALARWEKTAFAATKQSRRLVLPEITGLLRNLTDLPELVPGLAGPQPTARLGMLHEDARGDFRSFVESAAGVEDIVLVIGPEGGIAPDELATLEELGGHAVVLGPEVLRTATAGAVALGAIGALTDRWGAVG</sequence>
<evidence type="ECO:0000256" key="7">
    <source>
        <dbReference type="ARBA" id="ARBA00022603"/>
    </source>
</evidence>
<comment type="catalytic activity">
    <reaction evidence="11 12">
        <text>uridine(1498) in 16S rRNA + S-adenosyl-L-methionine = N(3)-methyluridine(1498) in 16S rRNA + S-adenosyl-L-homocysteine + H(+)</text>
        <dbReference type="Rhea" id="RHEA:42920"/>
        <dbReference type="Rhea" id="RHEA-COMP:10283"/>
        <dbReference type="Rhea" id="RHEA-COMP:10284"/>
        <dbReference type="ChEBI" id="CHEBI:15378"/>
        <dbReference type="ChEBI" id="CHEBI:57856"/>
        <dbReference type="ChEBI" id="CHEBI:59789"/>
        <dbReference type="ChEBI" id="CHEBI:65315"/>
        <dbReference type="ChEBI" id="CHEBI:74502"/>
        <dbReference type="EC" id="2.1.1.193"/>
    </reaction>
</comment>
<keyword evidence="9 12" id="KW-0949">S-adenosyl-L-methionine</keyword>
<dbReference type="GO" id="GO:0070475">
    <property type="term" value="P:rRNA base methylation"/>
    <property type="evidence" value="ECO:0007669"/>
    <property type="project" value="TreeGrafter"/>
</dbReference>
<gene>
    <name evidence="14" type="ORF">DI609_12385</name>
</gene>
<evidence type="ECO:0000259" key="13">
    <source>
        <dbReference type="Pfam" id="PF04452"/>
    </source>
</evidence>
<dbReference type="PANTHER" id="PTHR30027:SF3">
    <property type="entry name" value="16S RRNA (URACIL(1498)-N(3))-METHYLTRANSFERASE"/>
    <property type="match status" value="1"/>
</dbReference>
<dbReference type="EC" id="2.1.1.193" evidence="3 12"/>
<dbReference type="PANTHER" id="PTHR30027">
    <property type="entry name" value="RIBOSOMAL RNA SMALL SUBUNIT METHYLTRANSFERASE E"/>
    <property type="match status" value="1"/>
</dbReference>
<dbReference type="Gene3D" id="2.40.240.20">
    <property type="entry name" value="Hypothetical PUA domain-like, domain 1"/>
    <property type="match status" value="1"/>
</dbReference>
<dbReference type="InterPro" id="IPR029026">
    <property type="entry name" value="tRNA_m1G_MTases_N"/>
</dbReference>
<dbReference type="PIRSF" id="PIRSF015601">
    <property type="entry name" value="MTase_slr0722"/>
    <property type="match status" value="1"/>
</dbReference>
<evidence type="ECO:0000313" key="14">
    <source>
        <dbReference type="EMBL" id="PZO97763.1"/>
    </source>
</evidence>
<evidence type="ECO:0000256" key="8">
    <source>
        <dbReference type="ARBA" id="ARBA00022679"/>
    </source>
</evidence>
<name>A0A2W5AV93_9CORY</name>
<dbReference type="CDD" id="cd18084">
    <property type="entry name" value="RsmE-like"/>
    <property type="match status" value="1"/>
</dbReference>
<dbReference type="AlphaFoldDB" id="A0A2W5AV93"/>
<feature type="domain" description="Ribosomal RNA small subunit methyltransferase E methyltransferase" evidence="13">
    <location>
        <begin position="68"/>
        <end position="236"/>
    </location>
</feature>
<dbReference type="GO" id="GO:0005737">
    <property type="term" value="C:cytoplasm"/>
    <property type="evidence" value="ECO:0007669"/>
    <property type="project" value="UniProtKB-SubCell"/>
</dbReference>
<dbReference type="Gene3D" id="3.40.1280.10">
    <property type="match status" value="1"/>
</dbReference>
<evidence type="ECO:0000256" key="3">
    <source>
        <dbReference type="ARBA" id="ARBA00012328"/>
    </source>
</evidence>
<evidence type="ECO:0000256" key="12">
    <source>
        <dbReference type="PIRNR" id="PIRNR015601"/>
    </source>
</evidence>
<dbReference type="GO" id="GO:0070042">
    <property type="term" value="F:rRNA (uridine-N3-)-methyltransferase activity"/>
    <property type="evidence" value="ECO:0007669"/>
    <property type="project" value="TreeGrafter"/>
</dbReference>
<accession>A0A2W5AV93</accession>
<reference evidence="14 15" key="1">
    <citation type="submission" date="2017-11" db="EMBL/GenBank/DDBJ databases">
        <title>Infants hospitalized years apart are colonized by the same room-sourced microbial strains.</title>
        <authorList>
            <person name="Brooks B."/>
            <person name="Olm M.R."/>
            <person name="Firek B.A."/>
            <person name="Baker R."/>
            <person name="Thomas B.C."/>
            <person name="Morowitz M.J."/>
            <person name="Banfield J.F."/>
        </authorList>
    </citation>
    <scope>NUCLEOTIDE SEQUENCE [LARGE SCALE GENOMIC DNA]</scope>
    <source>
        <strain evidence="14">S2_012_000_R3_87</strain>
    </source>
</reference>
<evidence type="ECO:0000313" key="15">
    <source>
        <dbReference type="Proteomes" id="UP000249451"/>
    </source>
</evidence>
<evidence type="ECO:0000256" key="1">
    <source>
        <dbReference type="ARBA" id="ARBA00004496"/>
    </source>
</evidence>
<dbReference type="Pfam" id="PF04452">
    <property type="entry name" value="Methyltrans_RNA"/>
    <property type="match status" value="1"/>
</dbReference>
<comment type="subcellular location">
    <subcellularLocation>
        <location evidence="1 12">Cytoplasm</location>
    </subcellularLocation>
</comment>
<dbReference type="EMBL" id="QFNY01000368">
    <property type="protein sequence ID" value="PZO97763.1"/>
    <property type="molecule type" value="Genomic_DNA"/>
</dbReference>
<evidence type="ECO:0000256" key="5">
    <source>
        <dbReference type="ARBA" id="ARBA00022490"/>
    </source>
</evidence>
<comment type="caution">
    <text evidence="14">The sequence shown here is derived from an EMBL/GenBank/DDBJ whole genome shotgun (WGS) entry which is preliminary data.</text>
</comment>
<protein>
    <recommendedName>
        <fullName evidence="4 12">Ribosomal RNA small subunit methyltransferase E</fullName>
        <ecNumber evidence="3 12">2.1.1.193</ecNumber>
    </recommendedName>
</protein>
<evidence type="ECO:0000256" key="11">
    <source>
        <dbReference type="ARBA" id="ARBA00047944"/>
    </source>
</evidence>
<dbReference type="NCBIfam" id="NF008693">
    <property type="entry name" value="PRK11713.2-3"/>
    <property type="match status" value="1"/>
</dbReference>